<organism evidence="1 2">
    <name type="scientific">Natribaculum luteum</name>
    <dbReference type="NCBI Taxonomy" id="1586232"/>
    <lineage>
        <taxon>Archaea</taxon>
        <taxon>Methanobacteriati</taxon>
        <taxon>Methanobacteriota</taxon>
        <taxon>Stenosarchaea group</taxon>
        <taxon>Halobacteria</taxon>
        <taxon>Halobacteriales</taxon>
        <taxon>Natrialbaceae</taxon>
        <taxon>Natribaculum</taxon>
    </lineage>
</organism>
<comment type="caution">
    <text evidence="1">The sequence shown here is derived from an EMBL/GenBank/DDBJ whole genome shotgun (WGS) entry which is preliminary data.</text>
</comment>
<evidence type="ECO:0000313" key="2">
    <source>
        <dbReference type="Proteomes" id="UP001595821"/>
    </source>
</evidence>
<evidence type="ECO:0000313" key="1">
    <source>
        <dbReference type="EMBL" id="MFC4247557.1"/>
    </source>
</evidence>
<dbReference type="AlphaFoldDB" id="A0ABD5NZW9"/>
<name>A0ABD5NZW9_9EURY</name>
<proteinExistence type="predicted"/>
<gene>
    <name evidence="1" type="ORF">ACFOZ7_11235</name>
</gene>
<dbReference type="EMBL" id="JBHSDJ010000063">
    <property type="protein sequence ID" value="MFC4247557.1"/>
    <property type="molecule type" value="Genomic_DNA"/>
</dbReference>
<protein>
    <submittedName>
        <fullName evidence="1">Uncharacterized protein</fullName>
    </submittedName>
</protein>
<dbReference type="Proteomes" id="UP001595821">
    <property type="component" value="Unassembled WGS sequence"/>
</dbReference>
<dbReference type="RefSeq" id="WP_246972139.1">
    <property type="nucleotide sequence ID" value="NZ_CP095397.1"/>
</dbReference>
<sequence length="215" mass="24597">MVESIEIDLILEDTEASAVLDKVHSHTSDIDGYLVEWYPNEKKRIYISHRLNDQSFGLSVTANEDDDPEWYTLPSRSAIGLQVQTEDLSGYNATDERVSMLLNIVETVYTASDDYIYGYGLDTEHVGSIGENWGPDKPVTNESIANNRIADVSWLMLFAPELVDEYGREWLLSAPTWKHQEFDDGGIMLVASPDPTDYDTFTEGREYLREYFDFR</sequence>
<reference evidence="1 2" key="1">
    <citation type="journal article" date="2014" name="Int. J. Syst. Evol. Microbiol.">
        <title>Complete genome sequence of Corynebacterium casei LMG S-19264T (=DSM 44701T), isolated from a smear-ripened cheese.</title>
        <authorList>
            <consortium name="US DOE Joint Genome Institute (JGI-PGF)"/>
            <person name="Walter F."/>
            <person name="Albersmeier A."/>
            <person name="Kalinowski J."/>
            <person name="Ruckert C."/>
        </authorList>
    </citation>
    <scope>NUCLEOTIDE SEQUENCE [LARGE SCALE GENOMIC DNA]</scope>
    <source>
        <strain evidence="1 2">IBRC-M 10912</strain>
    </source>
</reference>
<dbReference type="GeneID" id="71852822"/>
<accession>A0ABD5NZW9</accession>